<dbReference type="InterPro" id="IPR025870">
    <property type="entry name" value="Glyoxalase-like_dom"/>
</dbReference>
<dbReference type="InterPro" id="IPR029068">
    <property type="entry name" value="Glyas_Bleomycin-R_OHBP_Dase"/>
</dbReference>
<dbReference type="EMBL" id="CP097332">
    <property type="protein sequence ID" value="UQX86727.1"/>
    <property type="molecule type" value="Genomic_DNA"/>
</dbReference>
<sequence>MRLDHLSYAAGPEGLASCVQRLGSHLGAGFTDGGLHPRFGTRNFVLALKGGVYLEIVEALDHPAVERAPFGRAVRARSQAGGGWLSWVVGVSDIGVLEDRFGRPAAAGHRVRPDGYDLRWRQIGINDAAQERQLPWFIHWDSEKVHHPASAGGTVNLERLDIAGDREFVTGFLGEEATAALENLKVKWLSLDDNDGESGIVAAHFTTTHGVVVID</sequence>
<feature type="domain" description="Glyoxalase-like" evidence="1">
    <location>
        <begin position="3"/>
        <end position="166"/>
    </location>
</feature>
<gene>
    <name evidence="2" type="ORF">M6D93_10430</name>
</gene>
<accession>A0ABY4QUG8</accession>
<reference evidence="2" key="1">
    <citation type="journal article" date="2018" name="Int. J. Syst. Evol. Microbiol.">
        <title>Jatrophihabitans telluris sp. nov., isolated from sediment soil of lava forest wetlands and the emended description of the genus Jatrophihabitans.</title>
        <authorList>
            <person name="Lee K.C."/>
            <person name="Suh M.K."/>
            <person name="Eom M.K."/>
            <person name="Kim K.K."/>
            <person name="Kim J.S."/>
            <person name="Kim D.S."/>
            <person name="Ko S.H."/>
            <person name="Shin Y.K."/>
            <person name="Lee J.S."/>
        </authorList>
    </citation>
    <scope>NUCLEOTIDE SEQUENCE</scope>
    <source>
        <strain evidence="2">N237</strain>
    </source>
</reference>
<evidence type="ECO:0000259" key="1">
    <source>
        <dbReference type="Pfam" id="PF13468"/>
    </source>
</evidence>
<keyword evidence="3" id="KW-1185">Reference proteome</keyword>
<dbReference type="Pfam" id="PF13468">
    <property type="entry name" value="Glyoxalase_3"/>
    <property type="match status" value="1"/>
</dbReference>
<reference evidence="2" key="2">
    <citation type="submission" date="2022-05" db="EMBL/GenBank/DDBJ databases">
        <authorList>
            <person name="Kim J.-S."/>
            <person name="Lee K."/>
            <person name="Suh M."/>
            <person name="Eom M."/>
            <person name="Kim J.-S."/>
            <person name="Kim D.-S."/>
            <person name="Ko S.-H."/>
            <person name="Shin Y."/>
            <person name="Lee J.-S."/>
        </authorList>
    </citation>
    <scope>NUCLEOTIDE SEQUENCE</scope>
    <source>
        <strain evidence="2">N237</strain>
    </source>
</reference>
<evidence type="ECO:0000313" key="3">
    <source>
        <dbReference type="Proteomes" id="UP001056336"/>
    </source>
</evidence>
<protein>
    <submittedName>
        <fullName evidence="2">VOC family protein</fullName>
    </submittedName>
</protein>
<dbReference type="Gene3D" id="3.10.180.10">
    <property type="entry name" value="2,3-Dihydroxybiphenyl 1,2-Dioxygenase, domain 1"/>
    <property type="match status" value="1"/>
</dbReference>
<organism evidence="2 3">
    <name type="scientific">Jatrophihabitans telluris</name>
    <dbReference type="NCBI Taxonomy" id="2038343"/>
    <lineage>
        <taxon>Bacteria</taxon>
        <taxon>Bacillati</taxon>
        <taxon>Actinomycetota</taxon>
        <taxon>Actinomycetes</taxon>
        <taxon>Jatrophihabitantales</taxon>
        <taxon>Jatrophihabitantaceae</taxon>
        <taxon>Jatrophihabitans</taxon>
    </lineage>
</organism>
<proteinExistence type="predicted"/>
<dbReference type="Proteomes" id="UP001056336">
    <property type="component" value="Chromosome"/>
</dbReference>
<evidence type="ECO:0000313" key="2">
    <source>
        <dbReference type="EMBL" id="UQX86727.1"/>
    </source>
</evidence>
<name>A0ABY4QUG8_9ACTN</name>
<dbReference type="RefSeq" id="WP_249769090.1">
    <property type="nucleotide sequence ID" value="NZ_CP097332.1"/>
</dbReference>